<evidence type="ECO:0000256" key="1">
    <source>
        <dbReference type="ARBA" id="ARBA00004442"/>
    </source>
</evidence>
<dbReference type="InterPro" id="IPR051906">
    <property type="entry name" value="TolC-like"/>
</dbReference>
<accession>A0A2S0HUQ4</accession>
<evidence type="ECO:0000256" key="6">
    <source>
        <dbReference type="ARBA" id="ARBA00023136"/>
    </source>
</evidence>
<evidence type="ECO:0000313" key="10">
    <source>
        <dbReference type="Proteomes" id="UP000238442"/>
    </source>
</evidence>
<dbReference type="GO" id="GO:0009279">
    <property type="term" value="C:cell outer membrane"/>
    <property type="evidence" value="ECO:0007669"/>
    <property type="project" value="UniProtKB-SubCell"/>
</dbReference>
<evidence type="ECO:0000256" key="7">
    <source>
        <dbReference type="ARBA" id="ARBA00023237"/>
    </source>
</evidence>
<dbReference type="Proteomes" id="UP000238442">
    <property type="component" value="Chromosome"/>
</dbReference>
<keyword evidence="4" id="KW-1134">Transmembrane beta strand</keyword>
<sequence>MRNFLAFLILCTGVITSNAQDNRDYKFSLEEAISFALDSNYTAINSRRDIAKAIKRKWETTATGLPQLSAGVNYQNNLKQPVSLIPSEFVGGEPGTFVPVIFGTKQLASATATIEQLIFDGSYLVGLQAARAFLDYSENADEKIRLEIRKGVINAYASVLLSEELITIFQKNKNTLEQNLFEIRQTFENGLAEEEDVEQLEITLLDVQTQLSNATRTNIISRQMFNVALGIDINEQVVLTENLNQLTQQNISLDIMSSNLSVEENIDYKIAFNLTEQRSLELKLEKSRALPSLNAYVNYGTQAYSNEFSFLDTNQQWFQSSTLGVSMNIPILSSGMRGARTQQARIALDQAESQLEETKQNIQLEYASALNTYQFQLENYQNSKKNLQLAERIEQKNQIKFTEGLASSFELRQAQTQLYTAQQQYIQSMLDIINAKTELETVLNIPQLKN</sequence>
<dbReference type="PANTHER" id="PTHR30026:SF20">
    <property type="entry name" value="OUTER MEMBRANE PROTEIN TOLC"/>
    <property type="match status" value="1"/>
</dbReference>
<protein>
    <submittedName>
        <fullName evidence="9">Transporter</fullName>
    </submittedName>
</protein>
<dbReference type="EMBL" id="CP027062">
    <property type="protein sequence ID" value="AVI50355.1"/>
    <property type="molecule type" value="Genomic_DNA"/>
</dbReference>
<evidence type="ECO:0000256" key="4">
    <source>
        <dbReference type="ARBA" id="ARBA00022452"/>
    </source>
</evidence>
<keyword evidence="7" id="KW-0998">Cell outer membrane</keyword>
<keyword evidence="8" id="KW-0175">Coiled coil</keyword>
<dbReference type="InterPro" id="IPR003423">
    <property type="entry name" value="OMP_efflux"/>
</dbReference>
<feature type="coiled-coil region" evidence="8">
    <location>
        <begin position="341"/>
        <end position="397"/>
    </location>
</feature>
<dbReference type="KEGG" id="aue:C5O00_03920"/>
<name>A0A2S0HUQ4_9FLAO</name>
<evidence type="ECO:0000313" key="9">
    <source>
        <dbReference type="EMBL" id="AVI50355.1"/>
    </source>
</evidence>
<dbReference type="GO" id="GO:0015288">
    <property type="term" value="F:porin activity"/>
    <property type="evidence" value="ECO:0007669"/>
    <property type="project" value="TreeGrafter"/>
</dbReference>
<gene>
    <name evidence="9" type="ORF">C5O00_03920</name>
</gene>
<comment type="subcellular location">
    <subcellularLocation>
        <location evidence="1">Cell outer membrane</location>
    </subcellularLocation>
</comment>
<dbReference type="Pfam" id="PF02321">
    <property type="entry name" value="OEP"/>
    <property type="match status" value="2"/>
</dbReference>
<keyword evidence="3" id="KW-0813">Transport</keyword>
<dbReference type="GO" id="GO:0015562">
    <property type="term" value="F:efflux transmembrane transporter activity"/>
    <property type="evidence" value="ECO:0007669"/>
    <property type="project" value="InterPro"/>
</dbReference>
<proteinExistence type="inferred from homology"/>
<dbReference type="AlphaFoldDB" id="A0A2S0HUQ4"/>
<keyword evidence="5" id="KW-0812">Transmembrane</keyword>
<evidence type="ECO:0000256" key="5">
    <source>
        <dbReference type="ARBA" id="ARBA00022692"/>
    </source>
</evidence>
<dbReference type="OrthoDB" id="367883at2"/>
<keyword evidence="6" id="KW-0472">Membrane</keyword>
<dbReference type="PANTHER" id="PTHR30026">
    <property type="entry name" value="OUTER MEMBRANE PROTEIN TOLC"/>
    <property type="match status" value="1"/>
</dbReference>
<evidence type="ECO:0000256" key="3">
    <source>
        <dbReference type="ARBA" id="ARBA00022448"/>
    </source>
</evidence>
<evidence type="ECO:0000256" key="2">
    <source>
        <dbReference type="ARBA" id="ARBA00007613"/>
    </source>
</evidence>
<dbReference type="SUPFAM" id="SSF56954">
    <property type="entry name" value="Outer membrane efflux proteins (OEP)"/>
    <property type="match status" value="1"/>
</dbReference>
<reference evidence="9 10" key="1">
    <citation type="submission" date="2018-02" db="EMBL/GenBank/DDBJ databases">
        <title>Genomic analysis of the strain RR4-38 isolated from a seawater recirculating aquaculture system.</title>
        <authorList>
            <person name="Kim Y.-S."/>
            <person name="Jang Y.H."/>
            <person name="Kim K.-H."/>
        </authorList>
    </citation>
    <scope>NUCLEOTIDE SEQUENCE [LARGE SCALE GENOMIC DNA]</scope>
    <source>
        <strain evidence="9 10">RR4-38</strain>
    </source>
</reference>
<dbReference type="Gene3D" id="1.20.1600.10">
    <property type="entry name" value="Outer membrane efflux proteins (OEP)"/>
    <property type="match status" value="1"/>
</dbReference>
<dbReference type="RefSeq" id="WP_105215130.1">
    <property type="nucleotide sequence ID" value="NZ_CP027062.1"/>
</dbReference>
<comment type="similarity">
    <text evidence="2">Belongs to the outer membrane factor (OMF) (TC 1.B.17) family.</text>
</comment>
<keyword evidence="10" id="KW-1185">Reference proteome</keyword>
<dbReference type="GO" id="GO:1990281">
    <property type="term" value="C:efflux pump complex"/>
    <property type="evidence" value="ECO:0007669"/>
    <property type="project" value="TreeGrafter"/>
</dbReference>
<evidence type="ECO:0000256" key="8">
    <source>
        <dbReference type="SAM" id="Coils"/>
    </source>
</evidence>
<organism evidence="9 10">
    <name type="scientific">Pukyongia salina</name>
    <dbReference type="NCBI Taxonomy" id="2094025"/>
    <lineage>
        <taxon>Bacteria</taxon>
        <taxon>Pseudomonadati</taxon>
        <taxon>Bacteroidota</taxon>
        <taxon>Flavobacteriia</taxon>
        <taxon>Flavobacteriales</taxon>
        <taxon>Flavobacteriaceae</taxon>
        <taxon>Pukyongia</taxon>
    </lineage>
</organism>